<feature type="region of interest" description="Disordered" evidence="8">
    <location>
        <begin position="565"/>
        <end position="587"/>
    </location>
</feature>
<dbReference type="InterPro" id="IPR037239">
    <property type="entry name" value="OSBP_sf"/>
</dbReference>
<dbReference type="InterPro" id="IPR002110">
    <property type="entry name" value="Ankyrin_rpt"/>
</dbReference>
<evidence type="ECO:0000313" key="10">
    <source>
        <dbReference type="EMBL" id="EJT99142.1"/>
    </source>
</evidence>
<dbReference type="Pfam" id="PF01237">
    <property type="entry name" value="Oxysterol_BP"/>
    <property type="match status" value="1"/>
</dbReference>
<keyword evidence="3" id="KW-0597">Phosphoprotein</keyword>
<keyword evidence="5" id="KW-0446">Lipid-binding</keyword>
<feature type="repeat" description="ANK" evidence="6">
    <location>
        <begin position="267"/>
        <end position="299"/>
    </location>
</feature>
<dbReference type="GO" id="GO:0005829">
    <property type="term" value="C:cytosol"/>
    <property type="evidence" value="ECO:0007669"/>
    <property type="project" value="TreeGrafter"/>
</dbReference>
<dbReference type="OrthoDB" id="1854502at2759"/>
<dbReference type="SUPFAM" id="SSF50729">
    <property type="entry name" value="PH domain-like"/>
    <property type="match status" value="1"/>
</dbReference>
<dbReference type="SUPFAM" id="SSF144000">
    <property type="entry name" value="Oxysterol-binding protein-like"/>
    <property type="match status" value="1"/>
</dbReference>
<dbReference type="AlphaFoldDB" id="M5G5V8"/>
<dbReference type="GeneID" id="63688649"/>
<dbReference type="Gene3D" id="2.30.29.30">
    <property type="entry name" value="Pleckstrin-homology domain (PH domain)/Phosphotyrosine-binding domain (PTB)"/>
    <property type="match status" value="1"/>
</dbReference>
<evidence type="ECO:0000256" key="5">
    <source>
        <dbReference type="ARBA" id="ARBA00023121"/>
    </source>
</evidence>
<dbReference type="OMA" id="WRANDAY"/>
<name>M5G5V8_DACPD</name>
<feature type="compositionally biased region" description="Polar residues" evidence="8">
    <location>
        <begin position="62"/>
        <end position="75"/>
    </location>
</feature>
<dbReference type="PROSITE" id="PS01013">
    <property type="entry name" value="OSBP"/>
    <property type="match status" value="1"/>
</dbReference>
<dbReference type="InterPro" id="IPR036770">
    <property type="entry name" value="Ankyrin_rpt-contain_sf"/>
</dbReference>
<dbReference type="InterPro" id="IPR018494">
    <property type="entry name" value="Oxysterol-bd_CS"/>
</dbReference>
<sequence>MAAAAATIRQRTPSMATLGRLEPKDANDALWNLNLLEALRSGDPGKIHPYLADLSRLANATRRASTSPNPSPSHSKSTRPIPANGGGSGSGSGNGSTSSLVGKSRISAESDRSGGTSLGPSASPPERAAYILHTAIRVASCQTISSLLSHKQISPNIYYPPSPSPLRTTPLHLAAQLGRADVVRLLLEQEEVDDTLRDGHGRTVAEVAANARVTKILKDSVQELTDAYLRQVEDYIRSAAGSPPPTGLIHLLKSQRSHQLELTVQVLGTTILHEASRRGHIQIIELCLARDADIFARDSRNRAPLDVVLGQGREKDAVRALLRQYTNRDLSLVNEPEAEGGGVVGKPGDFKGYLNKYANVAKGYSTRYFVLQDGTLSYYRNQSDYPTSCRGSIHTSMISVKTSSTDRLRLEITLHPPSTSGLPGTSKPDNTTGTVQHWFLRGEHPGEIARWAQVLRRNVEYYTSQSRDGTAGGRQASKDVGEAGGPFLRKGFTRSLSITGLSRKVSASGGHHDTAAAAPRSSPASGSRSTSSGTVVPTLGAASDVHRAMSGTSLSVSGLPTELLAGSESSDADAEGAEVEGEESKDPPYAEWEMAAEGMGIQLDALRLALPPLGLPPAQVAALLDGLNALGSLAAGWRTQQKAREKWYENELERERQTRNLWEESLAGVVGESERMEQELQVASRRLRSMRNLRASMVGTETGTPAVGPVIAPTLTAEPEKELPQPPQLLEEPLSLSLPSAGLMAPGTTPGRPVSVAARTMTTDEEDEDDEFFDAIDSGLLPLTLPSPIANPTALPEELERHVLLDRVLYAGYEHPRARLPIDDDQRPPVSLWAVLKNSIGKDLTRISFPVFFNEPTSMLQRMAEDMEFSECLDAAVRESDPLKRIAFVAAFAMSNYSSTLGRIAKPFNPMLSETFEYASFDKQYRYFSEQVSHHPPISACYCESPDWLYYGEVDAKNKFMGRSFEIRPTGAAFADLMLSSDKVEHPDKYPVEEVDGEKRYRETYSWKKVTTNVSGFILGNVTIDHSGLLRVVNHRTGDTCELTFKPRGWRGTNLHEIKGAVYDSRGQLEWEIAGRWSSQLVMRHADSSLELGPDVNVHGPGSPASQTAPEYILLWRNTPKPPAPFNLTPYAITLNDLPKNPELLRKWLPITDCRLRPDQRAFEEGRYEEANALKSDQEDFQRATRRARERGELPPHEPRWFTPDIDEDNGERVWRPKRRGSKVEYWAEREEAGLAGRPWKDVEQIFIDV</sequence>
<dbReference type="GO" id="GO:0005635">
    <property type="term" value="C:nuclear envelope"/>
    <property type="evidence" value="ECO:0007669"/>
    <property type="project" value="TreeGrafter"/>
</dbReference>
<evidence type="ECO:0000256" key="8">
    <source>
        <dbReference type="SAM" id="MobiDB-lite"/>
    </source>
</evidence>
<keyword evidence="4" id="KW-0445">Lipid transport</keyword>
<evidence type="ECO:0000256" key="3">
    <source>
        <dbReference type="ARBA" id="ARBA00022553"/>
    </source>
</evidence>
<dbReference type="PROSITE" id="PS50003">
    <property type="entry name" value="PH_DOMAIN"/>
    <property type="match status" value="1"/>
</dbReference>
<keyword evidence="6" id="KW-0040">ANK repeat</keyword>
<dbReference type="Pfam" id="PF00169">
    <property type="entry name" value="PH"/>
    <property type="match status" value="1"/>
</dbReference>
<evidence type="ECO:0000256" key="1">
    <source>
        <dbReference type="ARBA" id="ARBA00008842"/>
    </source>
</evidence>
<dbReference type="EMBL" id="JH795871">
    <property type="protein sequence ID" value="EJT99142.1"/>
    <property type="molecule type" value="Genomic_DNA"/>
</dbReference>
<organism evidence="10 11">
    <name type="scientific">Dacryopinax primogenitus (strain DJM 731)</name>
    <name type="common">Brown rot fungus</name>
    <dbReference type="NCBI Taxonomy" id="1858805"/>
    <lineage>
        <taxon>Eukaryota</taxon>
        <taxon>Fungi</taxon>
        <taxon>Dikarya</taxon>
        <taxon>Basidiomycota</taxon>
        <taxon>Agaricomycotina</taxon>
        <taxon>Dacrymycetes</taxon>
        <taxon>Dacrymycetales</taxon>
        <taxon>Dacrymycetaceae</taxon>
        <taxon>Dacryopinax</taxon>
    </lineage>
</organism>
<dbReference type="PROSITE" id="PS50088">
    <property type="entry name" value="ANK_REPEAT"/>
    <property type="match status" value="2"/>
</dbReference>
<dbReference type="Gene3D" id="1.25.40.20">
    <property type="entry name" value="Ankyrin repeat-containing domain"/>
    <property type="match status" value="2"/>
</dbReference>
<feature type="repeat" description="ANK" evidence="6">
    <location>
        <begin position="166"/>
        <end position="188"/>
    </location>
</feature>
<dbReference type="GO" id="GO:0006897">
    <property type="term" value="P:endocytosis"/>
    <property type="evidence" value="ECO:0007669"/>
    <property type="project" value="TreeGrafter"/>
</dbReference>
<proteinExistence type="inferred from homology"/>
<evidence type="ECO:0000256" key="7">
    <source>
        <dbReference type="RuleBase" id="RU003844"/>
    </source>
</evidence>
<accession>M5G5V8</accession>
<feature type="compositionally biased region" description="Low complexity" evidence="8">
    <location>
        <begin position="515"/>
        <end position="533"/>
    </location>
</feature>
<feature type="compositionally biased region" description="Acidic residues" evidence="8">
    <location>
        <begin position="570"/>
        <end position="581"/>
    </location>
</feature>
<dbReference type="PROSITE" id="PS50297">
    <property type="entry name" value="ANK_REP_REGION"/>
    <property type="match status" value="2"/>
</dbReference>
<evidence type="ECO:0000256" key="2">
    <source>
        <dbReference type="ARBA" id="ARBA00022448"/>
    </source>
</evidence>
<dbReference type="GO" id="GO:0032934">
    <property type="term" value="F:sterol binding"/>
    <property type="evidence" value="ECO:0007669"/>
    <property type="project" value="TreeGrafter"/>
</dbReference>
<dbReference type="Pfam" id="PF00023">
    <property type="entry name" value="Ank"/>
    <property type="match status" value="2"/>
</dbReference>
<dbReference type="STRING" id="1858805.M5G5V8"/>
<dbReference type="PANTHER" id="PTHR10972:SF205">
    <property type="entry name" value="OXYSTEROL-BINDING PROTEIN 1"/>
    <property type="match status" value="1"/>
</dbReference>
<dbReference type="GO" id="GO:0120009">
    <property type="term" value="P:intermembrane lipid transfer"/>
    <property type="evidence" value="ECO:0007669"/>
    <property type="project" value="UniProtKB-ARBA"/>
</dbReference>
<dbReference type="FunFam" id="2.40.160.120:FF:000001">
    <property type="entry name" value="Oxysterol-binding protein"/>
    <property type="match status" value="1"/>
</dbReference>
<dbReference type="InterPro" id="IPR000648">
    <property type="entry name" value="Oxysterol-bd"/>
</dbReference>
<dbReference type="SMART" id="SM00233">
    <property type="entry name" value="PH"/>
    <property type="match status" value="1"/>
</dbReference>
<dbReference type="RefSeq" id="XP_040626040.1">
    <property type="nucleotide sequence ID" value="XM_040773587.1"/>
</dbReference>
<reference evidence="10 11" key="1">
    <citation type="journal article" date="2012" name="Science">
        <title>The Paleozoic origin of enzymatic lignin decomposition reconstructed from 31 fungal genomes.</title>
        <authorList>
            <person name="Floudas D."/>
            <person name="Binder M."/>
            <person name="Riley R."/>
            <person name="Barry K."/>
            <person name="Blanchette R.A."/>
            <person name="Henrissat B."/>
            <person name="Martinez A.T."/>
            <person name="Otillar R."/>
            <person name="Spatafora J.W."/>
            <person name="Yadav J.S."/>
            <person name="Aerts A."/>
            <person name="Benoit I."/>
            <person name="Boyd A."/>
            <person name="Carlson A."/>
            <person name="Copeland A."/>
            <person name="Coutinho P.M."/>
            <person name="de Vries R.P."/>
            <person name="Ferreira P."/>
            <person name="Findley K."/>
            <person name="Foster B."/>
            <person name="Gaskell J."/>
            <person name="Glotzer D."/>
            <person name="Gorecki P."/>
            <person name="Heitman J."/>
            <person name="Hesse C."/>
            <person name="Hori C."/>
            <person name="Igarashi K."/>
            <person name="Jurgens J.A."/>
            <person name="Kallen N."/>
            <person name="Kersten P."/>
            <person name="Kohler A."/>
            <person name="Kuees U."/>
            <person name="Kumar T.K.A."/>
            <person name="Kuo A."/>
            <person name="LaButti K."/>
            <person name="Larrondo L.F."/>
            <person name="Lindquist E."/>
            <person name="Ling A."/>
            <person name="Lombard V."/>
            <person name="Lucas S."/>
            <person name="Lundell T."/>
            <person name="Martin R."/>
            <person name="McLaughlin D.J."/>
            <person name="Morgenstern I."/>
            <person name="Morin E."/>
            <person name="Murat C."/>
            <person name="Nagy L.G."/>
            <person name="Nolan M."/>
            <person name="Ohm R.A."/>
            <person name="Patyshakuliyeva A."/>
            <person name="Rokas A."/>
            <person name="Ruiz-Duenas F.J."/>
            <person name="Sabat G."/>
            <person name="Salamov A."/>
            <person name="Samejima M."/>
            <person name="Schmutz J."/>
            <person name="Slot J.C."/>
            <person name="St John F."/>
            <person name="Stenlid J."/>
            <person name="Sun H."/>
            <person name="Sun S."/>
            <person name="Syed K."/>
            <person name="Tsang A."/>
            <person name="Wiebenga A."/>
            <person name="Young D."/>
            <person name="Pisabarro A."/>
            <person name="Eastwood D.C."/>
            <person name="Martin F."/>
            <person name="Cullen D."/>
            <person name="Grigoriev I.V."/>
            <person name="Hibbett D.S."/>
        </authorList>
    </citation>
    <scope>NUCLEOTIDE SEQUENCE [LARGE SCALE GENOMIC DNA]</scope>
    <source>
        <strain evidence="10 11">DJM-731 SS1</strain>
    </source>
</reference>
<keyword evidence="2" id="KW-0813">Transport</keyword>
<evidence type="ECO:0000313" key="11">
    <source>
        <dbReference type="Proteomes" id="UP000030653"/>
    </source>
</evidence>
<dbReference type="SMART" id="SM00248">
    <property type="entry name" value="ANK"/>
    <property type="match status" value="3"/>
</dbReference>
<dbReference type="Gene3D" id="2.40.160.120">
    <property type="match status" value="1"/>
</dbReference>
<dbReference type="Proteomes" id="UP000030653">
    <property type="component" value="Unassembled WGS sequence"/>
</dbReference>
<feature type="compositionally biased region" description="Gly residues" evidence="8">
    <location>
        <begin position="84"/>
        <end position="94"/>
    </location>
</feature>
<keyword evidence="11" id="KW-1185">Reference proteome</keyword>
<dbReference type="SUPFAM" id="SSF48403">
    <property type="entry name" value="Ankyrin repeat"/>
    <property type="match status" value="1"/>
</dbReference>
<dbReference type="GO" id="GO:0034727">
    <property type="term" value="P:piecemeal microautophagy of the nucleus"/>
    <property type="evidence" value="ECO:0007669"/>
    <property type="project" value="TreeGrafter"/>
</dbReference>
<dbReference type="GO" id="GO:0005886">
    <property type="term" value="C:plasma membrane"/>
    <property type="evidence" value="ECO:0007669"/>
    <property type="project" value="TreeGrafter"/>
</dbReference>
<comment type="similarity">
    <text evidence="1 7">Belongs to the OSBP family.</text>
</comment>
<feature type="domain" description="PH" evidence="9">
    <location>
        <begin position="347"/>
        <end position="460"/>
    </location>
</feature>
<gene>
    <name evidence="10" type="ORF">DACRYDRAFT_24184</name>
</gene>
<dbReference type="InterPro" id="IPR011993">
    <property type="entry name" value="PH-like_dom_sf"/>
</dbReference>
<dbReference type="GO" id="GO:0006887">
    <property type="term" value="P:exocytosis"/>
    <property type="evidence" value="ECO:0007669"/>
    <property type="project" value="TreeGrafter"/>
</dbReference>
<evidence type="ECO:0000259" key="9">
    <source>
        <dbReference type="PROSITE" id="PS50003"/>
    </source>
</evidence>
<feature type="region of interest" description="Disordered" evidence="8">
    <location>
        <begin position="61"/>
        <end position="125"/>
    </location>
</feature>
<evidence type="ECO:0000256" key="6">
    <source>
        <dbReference type="PROSITE-ProRule" id="PRU00023"/>
    </source>
</evidence>
<dbReference type="InterPro" id="IPR001849">
    <property type="entry name" value="PH_domain"/>
</dbReference>
<protein>
    <recommendedName>
        <fullName evidence="9">PH domain-containing protein</fullName>
    </recommendedName>
</protein>
<dbReference type="GO" id="GO:0030011">
    <property type="term" value="P:maintenance of cell polarity"/>
    <property type="evidence" value="ECO:0007669"/>
    <property type="project" value="TreeGrafter"/>
</dbReference>
<feature type="region of interest" description="Disordered" evidence="8">
    <location>
        <begin position="503"/>
        <end position="537"/>
    </location>
</feature>
<feature type="region of interest" description="Disordered" evidence="8">
    <location>
        <begin position="464"/>
        <end position="486"/>
    </location>
</feature>
<dbReference type="GO" id="GO:0097038">
    <property type="term" value="C:perinuclear endoplasmic reticulum"/>
    <property type="evidence" value="ECO:0007669"/>
    <property type="project" value="TreeGrafter"/>
</dbReference>
<dbReference type="HOGENOM" id="CLU_001040_1_0_1"/>
<dbReference type="PANTHER" id="PTHR10972">
    <property type="entry name" value="OXYSTEROL-BINDING PROTEIN-RELATED"/>
    <property type="match status" value="1"/>
</dbReference>
<evidence type="ECO:0000256" key="4">
    <source>
        <dbReference type="ARBA" id="ARBA00023055"/>
    </source>
</evidence>